<proteinExistence type="predicted"/>
<accession>A0A9P6T7U8</accession>
<gene>
    <name evidence="2" type="ORF">CROQUDRAFT_266838</name>
</gene>
<evidence type="ECO:0000256" key="1">
    <source>
        <dbReference type="SAM" id="SignalP"/>
    </source>
</evidence>
<protein>
    <submittedName>
        <fullName evidence="2">Uncharacterized protein</fullName>
    </submittedName>
</protein>
<keyword evidence="3" id="KW-1185">Reference proteome</keyword>
<sequence length="67" mass="7099">MNLRSFVALMAATLSLLGGMALAAPLPHEQSLMTETDGAITTKTSTNEVTIASKDTVYLKMADARPM</sequence>
<feature type="signal peptide" evidence="1">
    <location>
        <begin position="1"/>
        <end position="23"/>
    </location>
</feature>
<dbReference type="EMBL" id="MU167368">
    <property type="protein sequence ID" value="KAG0141864.1"/>
    <property type="molecule type" value="Genomic_DNA"/>
</dbReference>
<comment type="caution">
    <text evidence="2">The sequence shown here is derived from an EMBL/GenBank/DDBJ whole genome shotgun (WGS) entry which is preliminary data.</text>
</comment>
<evidence type="ECO:0000313" key="3">
    <source>
        <dbReference type="Proteomes" id="UP000886653"/>
    </source>
</evidence>
<reference evidence="2" key="1">
    <citation type="submission" date="2013-11" db="EMBL/GenBank/DDBJ databases">
        <title>Genome sequence of the fusiform rust pathogen reveals effectors for host alternation and coevolution with pine.</title>
        <authorList>
            <consortium name="DOE Joint Genome Institute"/>
            <person name="Smith K."/>
            <person name="Pendleton A."/>
            <person name="Kubisiak T."/>
            <person name="Anderson C."/>
            <person name="Salamov A."/>
            <person name="Aerts A."/>
            <person name="Riley R."/>
            <person name="Clum A."/>
            <person name="Lindquist E."/>
            <person name="Ence D."/>
            <person name="Campbell M."/>
            <person name="Kronenberg Z."/>
            <person name="Feau N."/>
            <person name="Dhillon B."/>
            <person name="Hamelin R."/>
            <person name="Burleigh J."/>
            <person name="Smith J."/>
            <person name="Yandell M."/>
            <person name="Nelson C."/>
            <person name="Grigoriev I."/>
            <person name="Davis J."/>
        </authorList>
    </citation>
    <scope>NUCLEOTIDE SEQUENCE</scope>
    <source>
        <strain evidence="2">G11</strain>
    </source>
</reference>
<dbReference type="Proteomes" id="UP000886653">
    <property type="component" value="Unassembled WGS sequence"/>
</dbReference>
<dbReference type="AlphaFoldDB" id="A0A9P6T7U8"/>
<name>A0A9P6T7U8_9BASI</name>
<feature type="chain" id="PRO_5040162490" evidence="1">
    <location>
        <begin position="24"/>
        <end position="67"/>
    </location>
</feature>
<evidence type="ECO:0000313" key="2">
    <source>
        <dbReference type="EMBL" id="KAG0141864.1"/>
    </source>
</evidence>
<keyword evidence="1" id="KW-0732">Signal</keyword>
<organism evidence="2 3">
    <name type="scientific">Cronartium quercuum f. sp. fusiforme G11</name>
    <dbReference type="NCBI Taxonomy" id="708437"/>
    <lineage>
        <taxon>Eukaryota</taxon>
        <taxon>Fungi</taxon>
        <taxon>Dikarya</taxon>
        <taxon>Basidiomycota</taxon>
        <taxon>Pucciniomycotina</taxon>
        <taxon>Pucciniomycetes</taxon>
        <taxon>Pucciniales</taxon>
        <taxon>Coleosporiaceae</taxon>
        <taxon>Cronartium</taxon>
    </lineage>
</organism>